<dbReference type="RefSeq" id="WP_192394337.1">
    <property type="nucleotide sequence ID" value="NZ_CAJHIU010000002.1"/>
</dbReference>
<proteinExistence type="predicted"/>
<sequence>MTNYDPAILFTLAYLQLLERHLKVTWNDAGIPICLLDWITDESIANLRTDLAELMTGELECGARKAVAEYGVDHVQTVGFGLAPDFDQFIKLGLVYGDRVVLWDVIYSRIMAGKQYKSRKSLIAQIACELLMLKAVVERGSVVLLAHPIAWSLIAAEVDDELRANGPIPTASFGLSMAFAAIEEGLVLHPYTLLSDSSSPQLAMAVEEADHELFSRENFRFQQCLTVLLQDERVAYLENVPIEAYLDVLSEHGTLRRAIRHLFLPALGGLSSQQASQEIRALIDDLFELFGKRNSALTDYVADGVDATAAFVLASASVVLVGQPLLSALAALGAPAVALSTAVRKWVGKPTKNVIIQAFRALEESATRSQIYDPADIGHRIAVLKEDLACLNDYYRQFISYHWTEDRHFFLESLSPEIAKEVLGLLRPEDISSIVNMRQFQHAYIGDYLAYISDLDEAIYWEHLTRSFDSPEGFLVYDDDANIQSMEQLDVPLQLWRSLLNSLFTVYSDEMKSGIYNYPLERFPNVVHFQTMFATNKDEKRSVLLDLASNLCVADQQALKIFLNKAFDGELPAWFT</sequence>
<name>A0ABR9DEK4_9GAMM</name>
<protein>
    <submittedName>
        <fullName evidence="1">Uncharacterized protein</fullName>
    </submittedName>
</protein>
<evidence type="ECO:0000313" key="2">
    <source>
        <dbReference type="Proteomes" id="UP000641152"/>
    </source>
</evidence>
<keyword evidence="2" id="KW-1185">Reference proteome</keyword>
<accession>A0ABR9DEK4</accession>
<comment type="caution">
    <text evidence="1">The sequence shown here is derived from an EMBL/GenBank/DDBJ whole genome shotgun (WGS) entry which is preliminary data.</text>
</comment>
<reference evidence="1 2" key="1">
    <citation type="submission" date="2020-09" db="EMBL/GenBank/DDBJ databases">
        <title>Methylomonas albis sp. nov. and Methylomonas fluvii sp. nov.: Two cold-adapted methanotrophs from the River Elbe and an amended description of Methylovulum psychrotolerans strain Eb1.</title>
        <authorList>
            <person name="Bussmann I.K."/>
            <person name="Klings K.-W."/>
            <person name="Warnstedt J."/>
            <person name="Hoppert M."/>
            <person name="Saborowski A."/>
            <person name="Horn F."/>
            <person name="Liebner S."/>
        </authorList>
    </citation>
    <scope>NUCLEOTIDE SEQUENCE [LARGE SCALE GENOMIC DNA]</scope>
    <source>
        <strain evidence="1 2">EbB</strain>
    </source>
</reference>
<organism evidence="1 2">
    <name type="scientific">Methylomonas fluvii</name>
    <dbReference type="NCBI Taxonomy" id="1854564"/>
    <lineage>
        <taxon>Bacteria</taxon>
        <taxon>Pseudomonadati</taxon>
        <taxon>Pseudomonadota</taxon>
        <taxon>Gammaproteobacteria</taxon>
        <taxon>Methylococcales</taxon>
        <taxon>Methylococcaceae</taxon>
        <taxon>Methylomonas</taxon>
    </lineage>
</organism>
<dbReference type="Proteomes" id="UP000641152">
    <property type="component" value="Unassembled WGS sequence"/>
</dbReference>
<evidence type="ECO:0000313" key="1">
    <source>
        <dbReference type="EMBL" id="MBD9361529.1"/>
    </source>
</evidence>
<dbReference type="EMBL" id="JACXST010000002">
    <property type="protein sequence ID" value="MBD9361529.1"/>
    <property type="molecule type" value="Genomic_DNA"/>
</dbReference>
<gene>
    <name evidence="1" type="ORF">EBB_13525</name>
</gene>